<accession>A0A565BSB7</accession>
<proteinExistence type="predicted"/>
<gene>
    <name evidence="1" type="ORF">ANE_LOCUS14710</name>
</gene>
<evidence type="ECO:0000313" key="1">
    <source>
        <dbReference type="EMBL" id="VVB04266.1"/>
    </source>
</evidence>
<dbReference type="AlphaFoldDB" id="A0A565BSB7"/>
<protein>
    <submittedName>
        <fullName evidence="1">Uncharacterized protein</fullName>
    </submittedName>
</protein>
<organism evidence="1 2">
    <name type="scientific">Arabis nemorensis</name>
    <dbReference type="NCBI Taxonomy" id="586526"/>
    <lineage>
        <taxon>Eukaryota</taxon>
        <taxon>Viridiplantae</taxon>
        <taxon>Streptophyta</taxon>
        <taxon>Embryophyta</taxon>
        <taxon>Tracheophyta</taxon>
        <taxon>Spermatophyta</taxon>
        <taxon>Magnoliopsida</taxon>
        <taxon>eudicotyledons</taxon>
        <taxon>Gunneridae</taxon>
        <taxon>Pentapetalae</taxon>
        <taxon>rosids</taxon>
        <taxon>malvids</taxon>
        <taxon>Brassicales</taxon>
        <taxon>Brassicaceae</taxon>
        <taxon>Arabideae</taxon>
        <taxon>Arabis</taxon>
    </lineage>
</organism>
<sequence length="73" mass="8084">MSLCKSCLGSVPARQLLSHKNTLFEQSHGSSSLGLCGAYGRVGTKFIFKEKQITIMEVVAEKKQTSIMIREHI</sequence>
<comment type="caution">
    <text evidence="1">The sequence shown here is derived from an EMBL/GenBank/DDBJ whole genome shotgun (WGS) entry which is preliminary data.</text>
</comment>
<dbReference type="EMBL" id="CABITT030000005">
    <property type="protein sequence ID" value="VVB04266.1"/>
    <property type="molecule type" value="Genomic_DNA"/>
</dbReference>
<dbReference type="Proteomes" id="UP000489600">
    <property type="component" value="Unassembled WGS sequence"/>
</dbReference>
<keyword evidence="2" id="KW-1185">Reference proteome</keyword>
<name>A0A565BSB7_9BRAS</name>
<reference evidence="1" key="1">
    <citation type="submission" date="2019-07" db="EMBL/GenBank/DDBJ databases">
        <authorList>
            <person name="Dittberner H."/>
        </authorList>
    </citation>
    <scope>NUCLEOTIDE SEQUENCE [LARGE SCALE GENOMIC DNA]</scope>
</reference>
<evidence type="ECO:0000313" key="2">
    <source>
        <dbReference type="Proteomes" id="UP000489600"/>
    </source>
</evidence>